<dbReference type="Gene3D" id="3.40.630.30">
    <property type="match status" value="1"/>
</dbReference>
<dbReference type="RefSeq" id="WP_386052044.1">
    <property type="nucleotide sequence ID" value="NZ_JBHTKH010000003.1"/>
</dbReference>
<reference evidence="3" key="1">
    <citation type="journal article" date="2019" name="Int. J. Syst. Evol. Microbiol.">
        <title>The Global Catalogue of Microorganisms (GCM) 10K type strain sequencing project: providing services to taxonomists for standard genome sequencing and annotation.</title>
        <authorList>
            <consortium name="The Broad Institute Genomics Platform"/>
            <consortium name="The Broad Institute Genome Sequencing Center for Infectious Disease"/>
            <person name="Wu L."/>
            <person name="Ma J."/>
        </authorList>
    </citation>
    <scope>NUCLEOTIDE SEQUENCE [LARGE SCALE GENOMIC DNA]</scope>
    <source>
        <strain evidence="3">CCUG 57508</strain>
    </source>
</reference>
<keyword evidence="2" id="KW-0808">Transferase</keyword>
<feature type="domain" description="N-acetyltransferase" evidence="1">
    <location>
        <begin position="23"/>
        <end position="167"/>
    </location>
</feature>
<dbReference type="Proteomes" id="UP001597046">
    <property type="component" value="Unassembled WGS sequence"/>
</dbReference>
<evidence type="ECO:0000259" key="1">
    <source>
        <dbReference type="PROSITE" id="PS51186"/>
    </source>
</evidence>
<dbReference type="InterPro" id="IPR016181">
    <property type="entry name" value="Acyl_CoA_acyltransferase"/>
</dbReference>
<dbReference type="EC" id="2.3.1.-" evidence="2"/>
<accession>A0ABW3MWV7</accession>
<proteinExistence type="predicted"/>
<gene>
    <name evidence="2" type="ORF">ACFQ2V_06390</name>
</gene>
<evidence type="ECO:0000313" key="3">
    <source>
        <dbReference type="Proteomes" id="UP001597046"/>
    </source>
</evidence>
<dbReference type="PROSITE" id="PS51186">
    <property type="entry name" value="GNAT"/>
    <property type="match status" value="2"/>
</dbReference>
<comment type="caution">
    <text evidence="2">The sequence shown here is derived from an EMBL/GenBank/DDBJ whole genome shotgun (WGS) entry which is preliminary data.</text>
</comment>
<feature type="domain" description="N-acetyltransferase" evidence="1">
    <location>
        <begin position="173"/>
        <end position="317"/>
    </location>
</feature>
<dbReference type="GO" id="GO:0016746">
    <property type="term" value="F:acyltransferase activity"/>
    <property type="evidence" value="ECO:0007669"/>
    <property type="project" value="UniProtKB-KW"/>
</dbReference>
<dbReference type="SUPFAM" id="SSF55729">
    <property type="entry name" value="Acyl-CoA N-acyltransferases (Nat)"/>
    <property type="match status" value="1"/>
</dbReference>
<organism evidence="2 3">
    <name type="scientific">Terrabacter terrigena</name>
    <dbReference type="NCBI Taxonomy" id="574718"/>
    <lineage>
        <taxon>Bacteria</taxon>
        <taxon>Bacillati</taxon>
        <taxon>Actinomycetota</taxon>
        <taxon>Actinomycetes</taxon>
        <taxon>Micrococcales</taxon>
        <taxon>Intrasporangiaceae</taxon>
        <taxon>Terrabacter</taxon>
    </lineage>
</organism>
<sequence length="318" mass="34185">MEPVDVVGFEGLWSPAAPDPDEVRVVPLPASRQQEAVDLVCERLPHTTRGEAGWHFDAPEVFDGLASVEAVDRHGGMLGVGFTGHPRFAPDGRAFQRVVVAREHEGRGIGRALRQALLERLPDATTDLVTGTFDDEPRSLEVAAHWGFGVEEHAIESQLDLADLPTPAAPPGVTLHDVPDLVFDDAEAVERMLLTSQTNPEAEQGWVFDLARLRALVSDNETPVCVVARVDGAPAAITFGGVSGATLMIAYSGVAPDHRGRGLMTLVKQRAHLSARAVGATVSRTANEEHNRGIRRINEALGYVVHSGVYRMSQKLAG</sequence>
<evidence type="ECO:0000313" key="2">
    <source>
        <dbReference type="EMBL" id="MFD1053930.1"/>
    </source>
</evidence>
<dbReference type="InterPro" id="IPR000182">
    <property type="entry name" value="GNAT_dom"/>
</dbReference>
<keyword evidence="2" id="KW-0012">Acyltransferase</keyword>
<keyword evidence="3" id="KW-1185">Reference proteome</keyword>
<protein>
    <submittedName>
        <fullName evidence="2">GNAT family N-acetyltransferase</fullName>
        <ecNumber evidence="2">2.3.1.-</ecNumber>
    </submittedName>
</protein>
<dbReference type="EMBL" id="JBHTKH010000003">
    <property type="protein sequence ID" value="MFD1053930.1"/>
    <property type="molecule type" value="Genomic_DNA"/>
</dbReference>
<dbReference type="Pfam" id="PF00583">
    <property type="entry name" value="Acetyltransf_1"/>
    <property type="match status" value="1"/>
</dbReference>
<name>A0ABW3MWV7_9MICO</name>